<dbReference type="EMBL" id="KN834247">
    <property type="protein sequence ID" value="KIK11313.1"/>
    <property type="molecule type" value="Genomic_DNA"/>
</dbReference>
<dbReference type="Proteomes" id="UP000054018">
    <property type="component" value="Unassembled WGS sequence"/>
</dbReference>
<evidence type="ECO:0000313" key="2">
    <source>
        <dbReference type="EMBL" id="KIK11313.1"/>
    </source>
</evidence>
<evidence type="ECO:0000256" key="1">
    <source>
        <dbReference type="SAM" id="MobiDB-lite"/>
    </source>
</evidence>
<sequence length="70" mass="7436">MEARSVRDAKSASKGAQHVKSVSMRSSKSAQHVKDVSEAARDAKGASTRSSKEARGSKRGEYLEGVLKSS</sequence>
<feature type="compositionally biased region" description="Basic and acidic residues" evidence="1">
    <location>
        <begin position="1"/>
        <end position="11"/>
    </location>
</feature>
<keyword evidence="3" id="KW-1185">Reference proteome</keyword>
<gene>
    <name evidence="2" type="ORF">PISMIDRAFT_19631</name>
</gene>
<proteinExistence type="predicted"/>
<evidence type="ECO:0000313" key="3">
    <source>
        <dbReference type="Proteomes" id="UP000054018"/>
    </source>
</evidence>
<reference evidence="3" key="2">
    <citation type="submission" date="2015-01" db="EMBL/GenBank/DDBJ databases">
        <title>Evolutionary Origins and Diversification of the Mycorrhizal Mutualists.</title>
        <authorList>
            <consortium name="DOE Joint Genome Institute"/>
            <consortium name="Mycorrhizal Genomics Consortium"/>
            <person name="Kohler A."/>
            <person name="Kuo A."/>
            <person name="Nagy L.G."/>
            <person name="Floudas D."/>
            <person name="Copeland A."/>
            <person name="Barry K.W."/>
            <person name="Cichocki N."/>
            <person name="Veneault-Fourrey C."/>
            <person name="LaButti K."/>
            <person name="Lindquist E.A."/>
            <person name="Lipzen A."/>
            <person name="Lundell T."/>
            <person name="Morin E."/>
            <person name="Murat C."/>
            <person name="Riley R."/>
            <person name="Ohm R."/>
            <person name="Sun H."/>
            <person name="Tunlid A."/>
            <person name="Henrissat B."/>
            <person name="Grigoriev I.V."/>
            <person name="Hibbett D.S."/>
            <person name="Martin F."/>
        </authorList>
    </citation>
    <scope>NUCLEOTIDE SEQUENCE [LARGE SCALE GENOMIC DNA]</scope>
    <source>
        <strain evidence="3">441</strain>
    </source>
</reference>
<dbReference type="HOGENOM" id="CLU_2758777_0_0_1"/>
<dbReference type="AlphaFoldDB" id="A0A0C9YTU8"/>
<organism evidence="2 3">
    <name type="scientific">Pisolithus microcarpus 441</name>
    <dbReference type="NCBI Taxonomy" id="765257"/>
    <lineage>
        <taxon>Eukaryota</taxon>
        <taxon>Fungi</taxon>
        <taxon>Dikarya</taxon>
        <taxon>Basidiomycota</taxon>
        <taxon>Agaricomycotina</taxon>
        <taxon>Agaricomycetes</taxon>
        <taxon>Agaricomycetidae</taxon>
        <taxon>Boletales</taxon>
        <taxon>Sclerodermatineae</taxon>
        <taxon>Pisolithaceae</taxon>
        <taxon>Pisolithus</taxon>
    </lineage>
</organism>
<feature type="compositionally biased region" description="Basic and acidic residues" evidence="1">
    <location>
        <begin position="32"/>
        <end position="62"/>
    </location>
</feature>
<feature type="region of interest" description="Disordered" evidence="1">
    <location>
        <begin position="1"/>
        <end position="70"/>
    </location>
</feature>
<accession>A0A0C9YTU8</accession>
<reference evidence="2 3" key="1">
    <citation type="submission" date="2014-04" db="EMBL/GenBank/DDBJ databases">
        <authorList>
            <consortium name="DOE Joint Genome Institute"/>
            <person name="Kuo A."/>
            <person name="Kohler A."/>
            <person name="Costa M.D."/>
            <person name="Nagy L.G."/>
            <person name="Floudas D."/>
            <person name="Copeland A."/>
            <person name="Barry K.W."/>
            <person name="Cichocki N."/>
            <person name="Veneault-Fourrey C."/>
            <person name="LaButti K."/>
            <person name="Lindquist E.A."/>
            <person name="Lipzen A."/>
            <person name="Lundell T."/>
            <person name="Morin E."/>
            <person name="Murat C."/>
            <person name="Sun H."/>
            <person name="Tunlid A."/>
            <person name="Henrissat B."/>
            <person name="Grigoriev I.V."/>
            <person name="Hibbett D.S."/>
            <person name="Martin F."/>
            <person name="Nordberg H.P."/>
            <person name="Cantor M.N."/>
            <person name="Hua S.X."/>
        </authorList>
    </citation>
    <scope>NUCLEOTIDE SEQUENCE [LARGE SCALE GENOMIC DNA]</scope>
    <source>
        <strain evidence="2 3">441</strain>
    </source>
</reference>
<name>A0A0C9YTU8_9AGAM</name>
<protein>
    <submittedName>
        <fullName evidence="2">Uncharacterized protein</fullName>
    </submittedName>
</protein>